<evidence type="ECO:0000313" key="1">
    <source>
        <dbReference type="EMBL" id="QHT29109.1"/>
    </source>
</evidence>
<name>A0A6C0ELE0_9ZZZZ</name>
<dbReference type="Gene3D" id="2.10.110.10">
    <property type="entry name" value="Cysteine Rich Protein"/>
    <property type="match status" value="1"/>
</dbReference>
<sequence>MEETFDKIIDPETNMNVPVESKVGQQVIKNYLECLKNGPDSSKIVSTKMYYKPKKTIVKTPAKIQTVQGSIRGMCPKCDNNVYSTQERVKSGGKYYHDKCFNQ</sequence>
<dbReference type="SUPFAM" id="SSF57716">
    <property type="entry name" value="Glucocorticoid receptor-like (DNA-binding domain)"/>
    <property type="match status" value="1"/>
</dbReference>
<dbReference type="EMBL" id="MN738868">
    <property type="protein sequence ID" value="QHT29109.1"/>
    <property type="molecule type" value="Genomic_DNA"/>
</dbReference>
<protein>
    <recommendedName>
        <fullName evidence="2">LIM zinc-binding domain-containing protein</fullName>
    </recommendedName>
</protein>
<organism evidence="1">
    <name type="scientific">viral metagenome</name>
    <dbReference type="NCBI Taxonomy" id="1070528"/>
    <lineage>
        <taxon>unclassified sequences</taxon>
        <taxon>metagenomes</taxon>
        <taxon>organismal metagenomes</taxon>
    </lineage>
</organism>
<evidence type="ECO:0008006" key="2">
    <source>
        <dbReference type="Google" id="ProtNLM"/>
    </source>
</evidence>
<accession>A0A6C0ELE0</accession>
<dbReference type="AlphaFoldDB" id="A0A6C0ELE0"/>
<proteinExistence type="predicted"/>
<reference evidence="1" key="1">
    <citation type="journal article" date="2020" name="Nature">
        <title>Giant virus diversity and host interactions through global metagenomics.</title>
        <authorList>
            <person name="Schulz F."/>
            <person name="Roux S."/>
            <person name="Paez-Espino D."/>
            <person name="Jungbluth S."/>
            <person name="Walsh D.A."/>
            <person name="Denef V.J."/>
            <person name="McMahon K.D."/>
            <person name="Konstantinidis K.T."/>
            <person name="Eloe-Fadrosh E.A."/>
            <person name="Kyrpides N.C."/>
            <person name="Woyke T."/>
        </authorList>
    </citation>
    <scope>NUCLEOTIDE SEQUENCE</scope>
    <source>
        <strain evidence="1">GVMAG-M-3300001351-8</strain>
    </source>
</reference>